<name>A0ABP5W3K8_9ACTN</name>
<dbReference type="EMBL" id="BAAASE010000009">
    <property type="protein sequence ID" value="GAA2416204.1"/>
    <property type="molecule type" value="Genomic_DNA"/>
</dbReference>
<comment type="caution">
    <text evidence="2">The sequence shown here is derived from an EMBL/GenBank/DDBJ whole genome shotgun (WGS) entry which is preliminary data.</text>
</comment>
<gene>
    <name evidence="2" type="ORF">GCM10010255_63340</name>
</gene>
<evidence type="ECO:0000313" key="3">
    <source>
        <dbReference type="Proteomes" id="UP001499986"/>
    </source>
</evidence>
<reference evidence="3" key="1">
    <citation type="journal article" date="2019" name="Int. J. Syst. Evol. Microbiol.">
        <title>The Global Catalogue of Microorganisms (GCM) 10K type strain sequencing project: providing services to taxonomists for standard genome sequencing and annotation.</title>
        <authorList>
            <consortium name="The Broad Institute Genomics Platform"/>
            <consortium name="The Broad Institute Genome Sequencing Center for Infectious Disease"/>
            <person name="Wu L."/>
            <person name="Ma J."/>
        </authorList>
    </citation>
    <scope>NUCLEOTIDE SEQUENCE [LARGE SCALE GENOMIC DNA]</scope>
    <source>
        <strain evidence="3">JCM 4358</strain>
    </source>
</reference>
<protein>
    <submittedName>
        <fullName evidence="2">Uncharacterized protein</fullName>
    </submittedName>
</protein>
<organism evidence="2 3">
    <name type="scientific">Streptomyces coeruleofuscus</name>
    <dbReference type="NCBI Taxonomy" id="66879"/>
    <lineage>
        <taxon>Bacteria</taxon>
        <taxon>Bacillati</taxon>
        <taxon>Actinomycetota</taxon>
        <taxon>Actinomycetes</taxon>
        <taxon>Kitasatosporales</taxon>
        <taxon>Streptomycetaceae</taxon>
        <taxon>Streptomyces</taxon>
    </lineage>
</organism>
<keyword evidence="3" id="KW-1185">Reference proteome</keyword>
<accession>A0ABP5W3K8</accession>
<feature type="region of interest" description="Disordered" evidence="1">
    <location>
        <begin position="87"/>
        <end position="106"/>
    </location>
</feature>
<evidence type="ECO:0000313" key="2">
    <source>
        <dbReference type="EMBL" id="GAA2416204.1"/>
    </source>
</evidence>
<proteinExistence type="predicted"/>
<dbReference type="Proteomes" id="UP001499986">
    <property type="component" value="Unassembled WGS sequence"/>
</dbReference>
<sequence length="142" mass="15506">MPPHSAPKTTWHRAYLSAWRVQALPHGGAYLSAWRVQALPHGGAYLSAWRAQALPHGGAHPPHTAAHTPLIAVPSAATHRPAFRPRRCPRLVPLGSRTIPADPRWDHAATPPEHLYRTPAPVLSWAALPPKLPCPRHGPEEP</sequence>
<evidence type="ECO:0000256" key="1">
    <source>
        <dbReference type="SAM" id="MobiDB-lite"/>
    </source>
</evidence>